<dbReference type="EC" id="2.7.11.1" evidence="1"/>
<dbReference type="Pfam" id="PF25816">
    <property type="entry name" value="RamC_N"/>
    <property type="match status" value="1"/>
</dbReference>
<accession>A0A1Q4V9L9</accession>
<dbReference type="InterPro" id="IPR000719">
    <property type="entry name" value="Prot_kinase_dom"/>
</dbReference>
<keyword evidence="4" id="KW-0547">Nucleotide-binding</keyword>
<dbReference type="Pfam" id="PF00069">
    <property type="entry name" value="Pkinase"/>
    <property type="match status" value="1"/>
</dbReference>
<dbReference type="GO" id="GO:0005524">
    <property type="term" value="F:ATP binding"/>
    <property type="evidence" value="ECO:0007669"/>
    <property type="project" value="UniProtKB-KW"/>
</dbReference>
<feature type="domain" description="Protein kinase" evidence="8">
    <location>
        <begin position="228"/>
        <end position="499"/>
    </location>
</feature>
<evidence type="ECO:0000256" key="4">
    <source>
        <dbReference type="ARBA" id="ARBA00022741"/>
    </source>
</evidence>
<dbReference type="InterPro" id="IPR058053">
    <property type="entry name" value="RamC_C"/>
</dbReference>
<dbReference type="PROSITE" id="PS50011">
    <property type="entry name" value="PROTEIN_KINASE_DOM"/>
    <property type="match status" value="1"/>
</dbReference>
<organism evidence="9 10">
    <name type="scientific">Streptomyces uncialis</name>
    <dbReference type="NCBI Taxonomy" id="1048205"/>
    <lineage>
        <taxon>Bacteria</taxon>
        <taxon>Bacillati</taxon>
        <taxon>Actinomycetota</taxon>
        <taxon>Actinomycetes</taxon>
        <taxon>Kitasatosporales</taxon>
        <taxon>Streptomycetaceae</taxon>
        <taxon>Streptomyces</taxon>
    </lineage>
</organism>
<evidence type="ECO:0000256" key="5">
    <source>
        <dbReference type="ARBA" id="ARBA00022777"/>
    </source>
</evidence>
<dbReference type="SMART" id="SM01260">
    <property type="entry name" value="LANC_like"/>
    <property type="match status" value="1"/>
</dbReference>
<dbReference type="SMART" id="SM00220">
    <property type="entry name" value="S_TKc"/>
    <property type="match status" value="1"/>
</dbReference>
<keyword evidence="3" id="KW-0808">Transferase</keyword>
<dbReference type="STRING" id="1048205.AB852_09710"/>
<evidence type="ECO:0000259" key="8">
    <source>
        <dbReference type="PROSITE" id="PS50011"/>
    </source>
</evidence>
<evidence type="ECO:0000256" key="3">
    <source>
        <dbReference type="ARBA" id="ARBA00022679"/>
    </source>
</evidence>
<dbReference type="InterPro" id="IPR057929">
    <property type="entry name" value="RamC_N"/>
</dbReference>
<dbReference type="EMBL" id="LFBV01000002">
    <property type="protein sequence ID" value="OKH94534.1"/>
    <property type="molecule type" value="Genomic_DNA"/>
</dbReference>
<evidence type="ECO:0000313" key="9">
    <source>
        <dbReference type="EMBL" id="OKH94534.1"/>
    </source>
</evidence>
<evidence type="ECO:0000313" key="10">
    <source>
        <dbReference type="Proteomes" id="UP000186455"/>
    </source>
</evidence>
<keyword evidence="6" id="KW-0067">ATP-binding</keyword>
<sequence>MNPEYAAYCQTDPDFYDAPHSGGGSTGGPELFGPAREGAPDGWEAESRGDWLSFTPPGVRLPAQGWKIHVSAGLDNAESVLRRVLAVCVTHRLPMKFVPGPRLLHLRNAKYADRAGSGKFITVYPHSEEQFPAIVEELTELLAGEPGPYVLSDLRCGDGPVYVRYGAFARRFCIDTDGRTVPAVADPEGTLVPDLRGPSFRVPSWVTVPAFLEPHVAARSASAGVMPYTVEGALHFSNGGGVYLARDNRSGDRVVLKEGRPHAGLAADGADAVARLERERAALEQLAGLPCVPALLDSFDIDGHRFLALEHIEGTTLSTVLARRYPLARSEVTEAELAEHAAWARHMYGLVENAVHAVHDRGLVISDLHMANVIVSDDDSRVVLLDFEAASQADERQRQIVANPSFVAPADRRGVDIDRYALACLRIALLTPLTMLFAIDRVKARHLVRQITRTFPVTEEELAPALAEILRNPDGAPVTGPRPAARNTAADTAGPRGAVADDWDVPEPADWPRSRDSIAQAILASRTPERDDRCFPGDIAQFASPVGGQSFGYGAAGVLYALQQTGAPVCPQSLEWLLDRVKDPASGTPIGFYDGLAGIAWTLNRLGRTEEALATARLIARQPLDGRSADLHSGHAGIALALGDLARAATGAEAAELAEAADRCTELAVRALHSTTPIRRTGLLHGAAGLALLFLRRHESTGDPAYLDLAATALRQDLARCRTGPEDALLVLDGKRTLPYLGGGSAGLALVLDDYLAHRHDPGMHDARLRIEPGLRSSFYIQPGLFRGAAGLVLLLARTPFGDPAERQRVILRHSRLLALHAVPYAGGLAFPGEQMLRRSMDLATGTAGCLLALGSAFGDEPAALPFLPPLTRPTDRPQPGAETQ</sequence>
<proteinExistence type="predicted"/>
<dbReference type="Gene3D" id="1.50.10.10">
    <property type="match status" value="1"/>
</dbReference>
<dbReference type="CDD" id="cd04791">
    <property type="entry name" value="LanC_SerThrkinase"/>
    <property type="match status" value="1"/>
</dbReference>
<dbReference type="Proteomes" id="UP000186455">
    <property type="component" value="Unassembled WGS sequence"/>
</dbReference>
<dbReference type="InterPro" id="IPR011009">
    <property type="entry name" value="Kinase-like_dom_sf"/>
</dbReference>
<evidence type="ECO:0000256" key="6">
    <source>
        <dbReference type="ARBA" id="ARBA00022840"/>
    </source>
</evidence>
<dbReference type="SUPFAM" id="SSF56112">
    <property type="entry name" value="Protein kinase-like (PK-like)"/>
    <property type="match status" value="1"/>
</dbReference>
<dbReference type="GO" id="GO:0005975">
    <property type="term" value="P:carbohydrate metabolic process"/>
    <property type="evidence" value="ECO:0007669"/>
    <property type="project" value="InterPro"/>
</dbReference>
<reference evidence="9 10" key="1">
    <citation type="submission" date="2015-06" db="EMBL/GenBank/DDBJ databases">
        <title>Cloning and characterization of the uncialamcin biosynthetic gene cluster.</title>
        <authorList>
            <person name="Yan X."/>
            <person name="Huang T."/>
            <person name="Ge H."/>
            <person name="Shen B."/>
        </authorList>
    </citation>
    <scope>NUCLEOTIDE SEQUENCE [LARGE SCALE GENOMIC DNA]</scope>
    <source>
        <strain evidence="9 10">DCA2648</strain>
    </source>
</reference>
<feature type="region of interest" description="Disordered" evidence="7">
    <location>
        <begin position="866"/>
        <end position="885"/>
    </location>
</feature>
<evidence type="ECO:0000256" key="2">
    <source>
        <dbReference type="ARBA" id="ARBA00022527"/>
    </source>
</evidence>
<dbReference type="PANTHER" id="PTHR43289">
    <property type="entry name" value="MITOGEN-ACTIVATED PROTEIN KINASE KINASE KINASE 20-RELATED"/>
    <property type="match status" value="1"/>
</dbReference>
<comment type="caution">
    <text evidence="9">The sequence shown here is derived from an EMBL/GenBank/DDBJ whole genome shotgun (WGS) entry which is preliminary data.</text>
</comment>
<dbReference type="RefSeq" id="WP_073786188.1">
    <property type="nucleotide sequence ID" value="NZ_LFBV01000002.1"/>
</dbReference>
<dbReference type="GO" id="GO:0031179">
    <property type="term" value="P:peptide modification"/>
    <property type="evidence" value="ECO:0007669"/>
    <property type="project" value="InterPro"/>
</dbReference>
<dbReference type="Gene3D" id="1.10.510.10">
    <property type="entry name" value="Transferase(Phosphotransferase) domain 1"/>
    <property type="match status" value="1"/>
</dbReference>
<keyword evidence="10" id="KW-1185">Reference proteome</keyword>
<protein>
    <recommendedName>
        <fullName evidence="1">non-specific serine/threonine protein kinase</fullName>
        <ecNumber evidence="1">2.7.11.1</ecNumber>
    </recommendedName>
</protein>
<evidence type="ECO:0000256" key="7">
    <source>
        <dbReference type="SAM" id="MobiDB-lite"/>
    </source>
</evidence>
<dbReference type="InterPro" id="IPR012341">
    <property type="entry name" value="6hp_glycosidase-like_sf"/>
</dbReference>
<feature type="region of interest" description="Disordered" evidence="7">
    <location>
        <begin position="16"/>
        <end position="46"/>
    </location>
</feature>
<dbReference type="PANTHER" id="PTHR43289:SF6">
    <property type="entry name" value="SERINE_THREONINE-PROTEIN KINASE NEKL-3"/>
    <property type="match status" value="1"/>
</dbReference>
<dbReference type="Pfam" id="PF05147">
    <property type="entry name" value="LANC_like"/>
    <property type="match status" value="1"/>
</dbReference>
<dbReference type="SUPFAM" id="SSF158745">
    <property type="entry name" value="LanC-like"/>
    <property type="match status" value="1"/>
</dbReference>
<dbReference type="GO" id="GO:0004674">
    <property type="term" value="F:protein serine/threonine kinase activity"/>
    <property type="evidence" value="ECO:0007669"/>
    <property type="project" value="UniProtKB-KW"/>
</dbReference>
<dbReference type="NCBIfam" id="NF038151">
    <property type="entry name" value="lanthi_synth_III"/>
    <property type="match status" value="1"/>
</dbReference>
<dbReference type="AlphaFoldDB" id="A0A1Q4V9L9"/>
<feature type="region of interest" description="Disordered" evidence="7">
    <location>
        <begin position="472"/>
        <end position="512"/>
    </location>
</feature>
<keyword evidence="5 9" id="KW-0418">Kinase</keyword>
<dbReference type="InterPro" id="IPR053524">
    <property type="entry name" value="Aerial_hyphae_peptide-synth"/>
</dbReference>
<gene>
    <name evidence="9" type="ORF">AB852_09710</name>
</gene>
<dbReference type="InterPro" id="IPR007822">
    <property type="entry name" value="LANC-like"/>
</dbReference>
<evidence type="ECO:0000256" key="1">
    <source>
        <dbReference type="ARBA" id="ARBA00012513"/>
    </source>
</evidence>
<name>A0A1Q4V9L9_9ACTN</name>
<keyword evidence="2 9" id="KW-0723">Serine/threonine-protein kinase</keyword>